<dbReference type="AlphaFoldDB" id="A0A0D6Q1F3"/>
<gene>
    <name evidence="1" type="ORF">Geu3261_0144_015</name>
</gene>
<proteinExistence type="predicted"/>
<protein>
    <recommendedName>
        <fullName evidence="3">Mu-like prophage FluMu N-terminal domain-containing protein</fullName>
    </recommendedName>
</protein>
<accession>A0A0D6Q1F3</accession>
<dbReference type="SUPFAM" id="SSF160059">
    <property type="entry name" value="PriA/YqbF domain"/>
    <property type="match status" value="1"/>
</dbReference>
<comment type="caution">
    <text evidence="1">The sequence shown here is derived from an EMBL/GenBank/DDBJ whole genome shotgun (WGS) entry which is preliminary data.</text>
</comment>
<sequence>MTRKTDIAPEDEMGADMTGALKDQADARKAFAKGVAIRGKDGARMVLSGHVIIVCRDPGMRRAGIEHKALHVWRHGELTRAQIDRIAADTETFAVIEVG</sequence>
<evidence type="ECO:0000313" key="2">
    <source>
        <dbReference type="Proteomes" id="UP000032675"/>
    </source>
</evidence>
<organism evidence="1 2">
    <name type="scientific">Komagataeibacter europaeus NBRC 3261</name>
    <dbReference type="NCBI Taxonomy" id="1234669"/>
    <lineage>
        <taxon>Bacteria</taxon>
        <taxon>Pseudomonadati</taxon>
        <taxon>Pseudomonadota</taxon>
        <taxon>Alphaproteobacteria</taxon>
        <taxon>Acetobacterales</taxon>
        <taxon>Acetobacteraceae</taxon>
        <taxon>Komagataeibacter</taxon>
    </lineage>
</organism>
<name>A0A0D6Q1F3_KOMEU</name>
<dbReference type="Proteomes" id="UP000032675">
    <property type="component" value="Unassembled WGS sequence"/>
</dbReference>
<evidence type="ECO:0000313" key="1">
    <source>
        <dbReference type="EMBL" id="GAN97143.1"/>
    </source>
</evidence>
<dbReference type="RefSeq" id="WP_048851712.1">
    <property type="nucleotide sequence ID" value="NZ_BANI01000127.1"/>
</dbReference>
<dbReference type="EMBL" id="BANI01000127">
    <property type="protein sequence ID" value="GAN97143.1"/>
    <property type="molecule type" value="Genomic_DNA"/>
</dbReference>
<reference evidence="1 2" key="1">
    <citation type="submission" date="2012-11" db="EMBL/GenBank/DDBJ databases">
        <title>Whole genome sequence of Gluconacetobacter europaeus NBRC3261.</title>
        <authorList>
            <person name="Azuma Y."/>
            <person name="Higashiura N."/>
            <person name="Hirakawa H."/>
            <person name="Matsushita K."/>
        </authorList>
    </citation>
    <scope>NUCLEOTIDE SEQUENCE [LARGE SCALE GENOMIC DNA]</scope>
    <source>
        <strain evidence="1 2">NBRC 3261</strain>
    </source>
</reference>
<evidence type="ECO:0008006" key="3">
    <source>
        <dbReference type="Google" id="ProtNLM"/>
    </source>
</evidence>